<dbReference type="PANTHER" id="PTHR10492:SF78">
    <property type="entry name" value="ATP-DEPENDENT DNA HELICASE"/>
    <property type="match status" value="1"/>
</dbReference>
<gene>
    <name evidence="4" type="ORF">TSUD_102670</name>
</gene>
<dbReference type="InterPro" id="IPR027417">
    <property type="entry name" value="P-loop_NTPase"/>
</dbReference>
<comment type="catalytic activity">
    <reaction evidence="1">
        <text>ATP + H2O = ADP + phosphate + H(+)</text>
        <dbReference type="Rhea" id="RHEA:13065"/>
        <dbReference type="ChEBI" id="CHEBI:15377"/>
        <dbReference type="ChEBI" id="CHEBI:15378"/>
        <dbReference type="ChEBI" id="CHEBI:30616"/>
        <dbReference type="ChEBI" id="CHEBI:43474"/>
        <dbReference type="ChEBI" id="CHEBI:456216"/>
        <dbReference type="EC" id="5.6.2.3"/>
    </reaction>
</comment>
<dbReference type="Gene3D" id="3.40.50.300">
    <property type="entry name" value="P-loop containing nucleotide triphosphate hydrolases"/>
    <property type="match status" value="1"/>
</dbReference>
<dbReference type="GO" id="GO:0016887">
    <property type="term" value="F:ATP hydrolysis activity"/>
    <property type="evidence" value="ECO:0007669"/>
    <property type="project" value="RHEA"/>
</dbReference>
<evidence type="ECO:0000313" key="5">
    <source>
        <dbReference type="Proteomes" id="UP000242715"/>
    </source>
</evidence>
<dbReference type="OrthoDB" id="1426834at2759"/>
<keyword evidence="1" id="KW-0347">Helicase</keyword>
<organism evidence="4 5">
    <name type="scientific">Trifolium subterraneum</name>
    <name type="common">Subterranean clover</name>
    <dbReference type="NCBI Taxonomy" id="3900"/>
    <lineage>
        <taxon>Eukaryota</taxon>
        <taxon>Viridiplantae</taxon>
        <taxon>Streptophyta</taxon>
        <taxon>Embryophyta</taxon>
        <taxon>Tracheophyta</taxon>
        <taxon>Spermatophyta</taxon>
        <taxon>Magnoliopsida</taxon>
        <taxon>eudicotyledons</taxon>
        <taxon>Gunneridae</taxon>
        <taxon>Pentapetalae</taxon>
        <taxon>rosids</taxon>
        <taxon>fabids</taxon>
        <taxon>Fabales</taxon>
        <taxon>Fabaceae</taxon>
        <taxon>Papilionoideae</taxon>
        <taxon>50 kb inversion clade</taxon>
        <taxon>NPAAA clade</taxon>
        <taxon>Hologalegina</taxon>
        <taxon>IRL clade</taxon>
        <taxon>Trifolieae</taxon>
        <taxon>Trifolium</taxon>
    </lineage>
</organism>
<dbReference type="SUPFAM" id="SSF52540">
    <property type="entry name" value="P-loop containing nucleoside triphosphate hydrolases"/>
    <property type="match status" value="2"/>
</dbReference>
<keyword evidence="1" id="KW-0233">DNA recombination</keyword>
<keyword evidence="5" id="KW-1185">Reference proteome</keyword>
<feature type="domain" description="DNA helicase Pif1-like 2B" evidence="3">
    <location>
        <begin position="279"/>
        <end position="321"/>
    </location>
</feature>
<dbReference type="GO" id="GO:0006310">
    <property type="term" value="P:DNA recombination"/>
    <property type="evidence" value="ECO:0007669"/>
    <property type="project" value="UniProtKB-KW"/>
</dbReference>
<reference evidence="5" key="1">
    <citation type="journal article" date="2017" name="Front. Plant Sci.">
        <title>Climate Clever Clovers: New Paradigm to Reduce the Environmental Footprint of Ruminants by Breeding Low Methanogenic Forages Utilizing Haplotype Variation.</title>
        <authorList>
            <person name="Kaur P."/>
            <person name="Appels R."/>
            <person name="Bayer P.E."/>
            <person name="Keeble-Gagnere G."/>
            <person name="Wang J."/>
            <person name="Hirakawa H."/>
            <person name="Shirasawa K."/>
            <person name="Vercoe P."/>
            <person name="Stefanova K."/>
            <person name="Durmic Z."/>
            <person name="Nichols P."/>
            <person name="Revell C."/>
            <person name="Isobe S.N."/>
            <person name="Edwards D."/>
            <person name="Erskine W."/>
        </authorList>
    </citation>
    <scope>NUCLEOTIDE SEQUENCE [LARGE SCALE GENOMIC DNA]</scope>
    <source>
        <strain evidence="5">cv. Daliak</strain>
    </source>
</reference>
<name>A0A2Z6N203_TRISU</name>
<dbReference type="EMBL" id="DF973687">
    <property type="protein sequence ID" value="GAU37751.1"/>
    <property type="molecule type" value="Genomic_DNA"/>
</dbReference>
<keyword evidence="1" id="KW-0067">ATP-binding</keyword>
<proteinExistence type="inferred from homology"/>
<dbReference type="GO" id="GO:0043139">
    <property type="term" value="F:5'-3' DNA helicase activity"/>
    <property type="evidence" value="ECO:0007669"/>
    <property type="project" value="UniProtKB-EC"/>
</dbReference>
<evidence type="ECO:0000313" key="4">
    <source>
        <dbReference type="EMBL" id="GAU37751.1"/>
    </source>
</evidence>
<evidence type="ECO:0000259" key="3">
    <source>
        <dbReference type="Pfam" id="PF21530"/>
    </source>
</evidence>
<dbReference type="GO" id="GO:0005524">
    <property type="term" value="F:ATP binding"/>
    <property type="evidence" value="ECO:0007669"/>
    <property type="project" value="UniProtKB-KW"/>
</dbReference>
<dbReference type="Proteomes" id="UP000242715">
    <property type="component" value="Unassembled WGS sequence"/>
</dbReference>
<keyword evidence="1" id="KW-0234">DNA repair</keyword>
<dbReference type="GO" id="GO:0000723">
    <property type="term" value="P:telomere maintenance"/>
    <property type="evidence" value="ECO:0007669"/>
    <property type="project" value="InterPro"/>
</dbReference>
<comment type="similarity">
    <text evidence="1">Belongs to the helicase family.</text>
</comment>
<feature type="domain" description="DNA helicase Pif1-like DEAD-box helicase" evidence="2">
    <location>
        <begin position="3"/>
        <end position="155"/>
    </location>
</feature>
<keyword evidence="1" id="KW-0547">Nucleotide-binding</keyword>
<dbReference type="InterPro" id="IPR049163">
    <property type="entry name" value="Pif1-like_2B_dom"/>
</dbReference>
<dbReference type="InterPro" id="IPR010285">
    <property type="entry name" value="DNA_helicase_pif1-like_DEAD"/>
</dbReference>
<evidence type="ECO:0000256" key="1">
    <source>
        <dbReference type="RuleBase" id="RU363044"/>
    </source>
</evidence>
<dbReference type="EC" id="5.6.2.3" evidence="1"/>
<evidence type="ECO:0000259" key="2">
    <source>
        <dbReference type="Pfam" id="PF05970"/>
    </source>
</evidence>
<dbReference type="AlphaFoldDB" id="A0A2Z6N203"/>
<keyword evidence="1" id="KW-0227">DNA damage</keyword>
<dbReference type="Pfam" id="PF05970">
    <property type="entry name" value="PIF1"/>
    <property type="match status" value="1"/>
</dbReference>
<sequence>MQVVHNQKGGVLFLHGYSGTGKTFMYRTLASALRAKHKIVVTIASSGIASLLLPGGRTAQSKFKILVPTLDNSTCNIEYGSDVAELLQQTQLIIWDEAPMTHKLCFEALDTTMKDIMSKHNNNTEIFGGKVVVFGGDFRQILSVVPRGTRSDICGSSPAEQLEMDDFSKWLLQVGEGKIGEPNDGVVDIQIPDNFLIKNFDDPIVGIINSTYPAFEHNCDNYDYLSQRAILASTIEVVNQINDVVLQQLPGNDHEYLSAYSLDKSEMNEGNFFEVLTTEFLNSLHTSGLPNHKIKLKIGTPIMLMRNIDQHRGLCNGIWRLALTQSFIIFRVFWNHI</sequence>
<keyword evidence="1" id="KW-0378">Hydrolase</keyword>
<dbReference type="GO" id="GO:0006281">
    <property type="term" value="P:DNA repair"/>
    <property type="evidence" value="ECO:0007669"/>
    <property type="project" value="UniProtKB-KW"/>
</dbReference>
<comment type="cofactor">
    <cofactor evidence="1">
        <name>Mg(2+)</name>
        <dbReference type="ChEBI" id="CHEBI:18420"/>
    </cofactor>
</comment>
<dbReference type="Pfam" id="PF21530">
    <property type="entry name" value="Pif1_2B_dom"/>
    <property type="match status" value="1"/>
</dbReference>
<accession>A0A2Z6N203</accession>
<dbReference type="PANTHER" id="PTHR10492">
    <property type="match status" value="1"/>
</dbReference>
<protein>
    <recommendedName>
        <fullName evidence="1">ATP-dependent DNA helicase</fullName>
        <ecNumber evidence="1">5.6.2.3</ecNumber>
    </recommendedName>
</protein>